<proteinExistence type="predicted"/>
<evidence type="ECO:0000256" key="1">
    <source>
        <dbReference type="SAM" id="SignalP"/>
    </source>
</evidence>
<reference evidence="2" key="1">
    <citation type="submission" date="2022-03" db="EMBL/GenBank/DDBJ databases">
        <title>Identification of a novel bacterium isolated from mangrove sediments.</title>
        <authorList>
            <person name="Pan X."/>
        </authorList>
    </citation>
    <scope>NUCLEOTIDE SEQUENCE</scope>
    <source>
        <strain evidence="2">B2637</strain>
    </source>
</reference>
<name>A0ABT0A7B1_9SPHN</name>
<protein>
    <recommendedName>
        <fullName evidence="4">Lipoprotein</fullName>
    </recommendedName>
</protein>
<gene>
    <name evidence="2" type="ORF">MTR65_00125</name>
</gene>
<feature type="chain" id="PRO_5045445639" description="Lipoprotein" evidence="1">
    <location>
        <begin position="25"/>
        <end position="129"/>
    </location>
</feature>
<dbReference type="EMBL" id="JALHAT010000001">
    <property type="protein sequence ID" value="MCJ1959086.1"/>
    <property type="molecule type" value="Genomic_DNA"/>
</dbReference>
<sequence length="129" mass="13466">MARSRSRAGGRGIVALLLAVGGLAACSSSDTPPEVAEGEEHIPCALAGATELKPVCAVERVVRGGVLTLVVRHPDGGFRRFDVQTDGSGLAPSDGADAIVARLGEDRMEVTLGTDRYLFPVTMKSHDPR</sequence>
<keyword evidence="1" id="KW-0732">Signal</keyword>
<feature type="signal peptide" evidence="1">
    <location>
        <begin position="1"/>
        <end position="24"/>
    </location>
</feature>
<evidence type="ECO:0008006" key="4">
    <source>
        <dbReference type="Google" id="ProtNLM"/>
    </source>
</evidence>
<dbReference type="Proteomes" id="UP001162802">
    <property type="component" value="Unassembled WGS sequence"/>
</dbReference>
<dbReference type="RefSeq" id="WP_243796194.1">
    <property type="nucleotide sequence ID" value="NZ_JALHAT010000001.1"/>
</dbReference>
<comment type="caution">
    <text evidence="2">The sequence shown here is derived from an EMBL/GenBank/DDBJ whole genome shotgun (WGS) entry which is preliminary data.</text>
</comment>
<keyword evidence="3" id="KW-1185">Reference proteome</keyword>
<accession>A0ABT0A7B1</accession>
<dbReference type="PROSITE" id="PS51257">
    <property type="entry name" value="PROKAR_LIPOPROTEIN"/>
    <property type="match status" value="1"/>
</dbReference>
<organism evidence="2 3">
    <name type="scientific">Novosphingobium mangrovi</name>
    <name type="common">ex Hu et al. 2023</name>
    <dbReference type="NCBI Taxonomy" id="2930094"/>
    <lineage>
        <taxon>Bacteria</taxon>
        <taxon>Pseudomonadati</taxon>
        <taxon>Pseudomonadota</taxon>
        <taxon>Alphaproteobacteria</taxon>
        <taxon>Sphingomonadales</taxon>
        <taxon>Sphingomonadaceae</taxon>
        <taxon>Novosphingobium</taxon>
    </lineage>
</organism>
<evidence type="ECO:0000313" key="3">
    <source>
        <dbReference type="Proteomes" id="UP001162802"/>
    </source>
</evidence>
<evidence type="ECO:0000313" key="2">
    <source>
        <dbReference type="EMBL" id="MCJ1959086.1"/>
    </source>
</evidence>